<feature type="domain" description="YCII-related" evidence="1">
    <location>
        <begin position="146"/>
        <end position="229"/>
    </location>
</feature>
<name>A0A7S3EF78_9RHOD</name>
<proteinExistence type="predicted"/>
<protein>
    <recommendedName>
        <fullName evidence="1">YCII-related domain-containing protein</fullName>
    </recommendedName>
</protein>
<dbReference type="Pfam" id="PF03795">
    <property type="entry name" value="YCII"/>
    <property type="match status" value="2"/>
</dbReference>
<dbReference type="SUPFAM" id="SSF54909">
    <property type="entry name" value="Dimeric alpha+beta barrel"/>
    <property type="match status" value="2"/>
</dbReference>
<accession>A0A7S3EF78</accession>
<dbReference type="InterPro" id="IPR011008">
    <property type="entry name" value="Dimeric_a/b-barrel"/>
</dbReference>
<sequence length="239" mass="26590">MFPINQASLERTSIGFAAGCSLFNHARLRRTAKSTVRMSSAASGDELLFLALRHIRAGTQDLRAQTRPEHLNWIVASKRALFAGPMFDKAAVPIGSLVIARAKDMKDIEEWNAQDPYASVGMFERESFREWKMVYRPEAPLTDPIYVIICSDRDGAKDLRAEVRPKHLEWWKSSGRKGFIGPFPAADGSGAVGSMIITEGKSEEEVTDWSKSDPYNVAGVFESVEIYPMSTVLFDGELV</sequence>
<organism evidence="2">
    <name type="scientific">Rhodosorus marinus</name>
    <dbReference type="NCBI Taxonomy" id="101924"/>
    <lineage>
        <taxon>Eukaryota</taxon>
        <taxon>Rhodophyta</taxon>
        <taxon>Stylonematophyceae</taxon>
        <taxon>Stylonematales</taxon>
        <taxon>Stylonemataceae</taxon>
        <taxon>Rhodosorus</taxon>
    </lineage>
</organism>
<dbReference type="EMBL" id="HBHW01021361">
    <property type="protein sequence ID" value="CAE0048495.1"/>
    <property type="molecule type" value="Transcribed_RNA"/>
</dbReference>
<reference evidence="2" key="1">
    <citation type="submission" date="2021-01" db="EMBL/GenBank/DDBJ databases">
        <authorList>
            <person name="Corre E."/>
            <person name="Pelletier E."/>
            <person name="Niang G."/>
            <person name="Scheremetjew M."/>
            <person name="Finn R."/>
            <person name="Kale V."/>
            <person name="Holt S."/>
            <person name="Cochrane G."/>
            <person name="Meng A."/>
            <person name="Brown T."/>
            <person name="Cohen L."/>
        </authorList>
    </citation>
    <scope>NUCLEOTIDE SEQUENCE</scope>
    <source>
        <strain evidence="2">CCMP 769</strain>
    </source>
</reference>
<gene>
    <name evidence="2" type="ORF">RMAR00112_LOCUS16490</name>
</gene>
<dbReference type="PANTHER" id="PTHR33606">
    <property type="entry name" value="PROTEIN YCII"/>
    <property type="match status" value="1"/>
</dbReference>
<feature type="domain" description="YCII-related" evidence="1">
    <location>
        <begin position="48"/>
        <end position="132"/>
    </location>
</feature>
<evidence type="ECO:0000259" key="1">
    <source>
        <dbReference type="Pfam" id="PF03795"/>
    </source>
</evidence>
<dbReference type="AlphaFoldDB" id="A0A7S3EF78"/>
<dbReference type="Gene3D" id="3.30.70.1060">
    <property type="entry name" value="Dimeric alpha+beta barrel"/>
    <property type="match status" value="2"/>
</dbReference>
<dbReference type="PANTHER" id="PTHR33606:SF3">
    <property type="entry name" value="PROTEIN YCII"/>
    <property type="match status" value="1"/>
</dbReference>
<evidence type="ECO:0000313" key="2">
    <source>
        <dbReference type="EMBL" id="CAE0048495.1"/>
    </source>
</evidence>
<dbReference type="InterPro" id="IPR005545">
    <property type="entry name" value="YCII"/>
</dbReference>
<dbReference type="InterPro" id="IPR051807">
    <property type="entry name" value="Sec-metab_biosynth-assoc"/>
</dbReference>